<dbReference type="GO" id="GO:0016747">
    <property type="term" value="F:acyltransferase activity, transferring groups other than amino-acyl groups"/>
    <property type="evidence" value="ECO:0007669"/>
    <property type="project" value="InterPro"/>
</dbReference>
<dbReference type="Proteomes" id="UP000663828">
    <property type="component" value="Unassembled WGS sequence"/>
</dbReference>
<dbReference type="EMBL" id="CAJNOJ010000188">
    <property type="protein sequence ID" value="CAF1264526.1"/>
    <property type="molecule type" value="Genomic_DNA"/>
</dbReference>
<protein>
    <recommendedName>
        <fullName evidence="1">N-acetyltransferase domain-containing protein</fullName>
    </recommendedName>
</protein>
<feature type="domain" description="N-acetyltransferase" evidence="1">
    <location>
        <begin position="11"/>
        <end position="171"/>
    </location>
</feature>
<evidence type="ECO:0000313" key="5">
    <source>
        <dbReference type="Proteomes" id="UP000663852"/>
    </source>
</evidence>
<evidence type="ECO:0000313" key="3">
    <source>
        <dbReference type="EMBL" id="CAF1289698.1"/>
    </source>
</evidence>
<dbReference type="PROSITE" id="PS51186">
    <property type="entry name" value="GNAT"/>
    <property type="match status" value="1"/>
</dbReference>
<dbReference type="Gene3D" id="3.40.630.30">
    <property type="match status" value="1"/>
</dbReference>
<dbReference type="SUPFAM" id="SSF55729">
    <property type="entry name" value="Acyl-CoA N-acyltransferases (Nat)"/>
    <property type="match status" value="1"/>
</dbReference>
<dbReference type="InterPro" id="IPR016181">
    <property type="entry name" value="Acyl_CoA_acyltransferase"/>
</dbReference>
<sequence>MSNNFEAKYTIHLLREKPEYVQEVSNIFYNEWQDSYHAFGLLTLEAVIQDAEMNYIRNEKQLPLLMILLDKQSQNLIATIGLEVFDVSPGNPYYNITPWLACTYTKPEYRGQGIAKYMIGKIFELAKELKHTYVWLWTRSAQGLFEKQGFHLVETLRHGESNINVMRIDFDTSNY</sequence>
<dbReference type="EMBL" id="CAJNOR010002405">
    <property type="protein sequence ID" value="CAF1289698.1"/>
    <property type="molecule type" value="Genomic_DNA"/>
</dbReference>
<comment type="caution">
    <text evidence="2">The sequence shown here is derived from an EMBL/GenBank/DDBJ whole genome shotgun (WGS) entry which is preliminary data.</text>
</comment>
<evidence type="ECO:0000313" key="2">
    <source>
        <dbReference type="EMBL" id="CAF1264526.1"/>
    </source>
</evidence>
<dbReference type="CDD" id="cd04301">
    <property type="entry name" value="NAT_SF"/>
    <property type="match status" value="1"/>
</dbReference>
<keyword evidence="4" id="KW-1185">Reference proteome</keyword>
<dbReference type="Proteomes" id="UP000663852">
    <property type="component" value="Unassembled WGS sequence"/>
</dbReference>
<dbReference type="Pfam" id="PF00583">
    <property type="entry name" value="Acetyltransf_1"/>
    <property type="match status" value="1"/>
</dbReference>
<accession>A0A815AY84</accession>
<gene>
    <name evidence="2" type="ORF">EDS130_LOCUS28692</name>
    <name evidence="3" type="ORF">XAT740_LOCUS28269</name>
</gene>
<reference evidence="2" key="1">
    <citation type="submission" date="2021-02" db="EMBL/GenBank/DDBJ databases">
        <authorList>
            <person name="Nowell W R."/>
        </authorList>
    </citation>
    <scope>NUCLEOTIDE SEQUENCE</scope>
</reference>
<evidence type="ECO:0000259" key="1">
    <source>
        <dbReference type="PROSITE" id="PS51186"/>
    </source>
</evidence>
<name>A0A815AY84_ADIRI</name>
<dbReference type="InterPro" id="IPR000182">
    <property type="entry name" value="GNAT_dom"/>
</dbReference>
<proteinExistence type="predicted"/>
<evidence type="ECO:0000313" key="4">
    <source>
        <dbReference type="Proteomes" id="UP000663828"/>
    </source>
</evidence>
<dbReference type="AlphaFoldDB" id="A0A815AY84"/>
<dbReference type="OrthoDB" id="4080456at2759"/>
<organism evidence="2 5">
    <name type="scientific">Adineta ricciae</name>
    <name type="common">Rotifer</name>
    <dbReference type="NCBI Taxonomy" id="249248"/>
    <lineage>
        <taxon>Eukaryota</taxon>
        <taxon>Metazoa</taxon>
        <taxon>Spiralia</taxon>
        <taxon>Gnathifera</taxon>
        <taxon>Rotifera</taxon>
        <taxon>Eurotatoria</taxon>
        <taxon>Bdelloidea</taxon>
        <taxon>Adinetida</taxon>
        <taxon>Adinetidae</taxon>
        <taxon>Adineta</taxon>
    </lineage>
</organism>